<reference evidence="3 4" key="1">
    <citation type="submission" date="2017-05" db="EMBL/GenBank/DDBJ databases">
        <authorList>
            <person name="Song R."/>
            <person name="Chenine A.L."/>
            <person name="Ruprecht R.M."/>
        </authorList>
    </citation>
    <scope>NUCLEOTIDE SEQUENCE [LARGE SCALE GENOMIC DNA]</scope>
    <source>
        <strain evidence="3 4">CECT 8898</strain>
    </source>
</reference>
<evidence type="ECO:0000259" key="2">
    <source>
        <dbReference type="Pfam" id="PF09834"/>
    </source>
</evidence>
<gene>
    <name evidence="3" type="ORF">MAA8898_01357</name>
</gene>
<feature type="domain" description="DUF2061" evidence="2">
    <location>
        <begin position="8"/>
        <end position="59"/>
    </location>
</feature>
<keyword evidence="4" id="KW-1185">Reference proteome</keyword>
<dbReference type="Pfam" id="PF09834">
    <property type="entry name" value="DUF2061"/>
    <property type="match status" value="1"/>
</dbReference>
<evidence type="ECO:0000313" key="3">
    <source>
        <dbReference type="EMBL" id="SMX38064.1"/>
    </source>
</evidence>
<keyword evidence="1" id="KW-0472">Membrane</keyword>
<organism evidence="3 4">
    <name type="scientific">Maliponia aquimaris</name>
    <dbReference type="NCBI Taxonomy" id="1673631"/>
    <lineage>
        <taxon>Bacteria</taxon>
        <taxon>Pseudomonadati</taxon>
        <taxon>Pseudomonadota</taxon>
        <taxon>Alphaproteobacteria</taxon>
        <taxon>Rhodobacterales</taxon>
        <taxon>Paracoccaceae</taxon>
        <taxon>Maliponia</taxon>
    </lineage>
</organism>
<dbReference type="Proteomes" id="UP000207598">
    <property type="component" value="Unassembled WGS sequence"/>
</dbReference>
<evidence type="ECO:0000256" key="1">
    <source>
        <dbReference type="SAM" id="Phobius"/>
    </source>
</evidence>
<name>A0A238K6J5_9RHOB</name>
<keyword evidence="1" id="KW-1133">Transmembrane helix</keyword>
<sequence length="68" mass="7275">METRARTLVKSLIWTLLGLVVMALVGLAFTGSLALGGGMAAVNAVLGFVTYLAYERLWAAVRWGRPHG</sequence>
<feature type="transmembrane region" description="Helical" evidence="1">
    <location>
        <begin position="12"/>
        <end position="29"/>
    </location>
</feature>
<protein>
    <recommendedName>
        <fullName evidence="2">DUF2061 domain-containing protein</fullName>
    </recommendedName>
</protein>
<dbReference type="AlphaFoldDB" id="A0A238K6J5"/>
<dbReference type="RefSeq" id="WP_094020218.1">
    <property type="nucleotide sequence ID" value="NZ_FXYF01000003.1"/>
</dbReference>
<proteinExistence type="predicted"/>
<dbReference type="InterPro" id="IPR018638">
    <property type="entry name" value="DUF2061_membrane"/>
</dbReference>
<dbReference type="OrthoDB" id="197461at2"/>
<keyword evidence="1" id="KW-0812">Transmembrane</keyword>
<accession>A0A238K6J5</accession>
<feature type="transmembrane region" description="Helical" evidence="1">
    <location>
        <begin position="35"/>
        <end position="54"/>
    </location>
</feature>
<evidence type="ECO:0000313" key="4">
    <source>
        <dbReference type="Proteomes" id="UP000207598"/>
    </source>
</evidence>
<dbReference type="EMBL" id="FXYF01000003">
    <property type="protein sequence ID" value="SMX38064.1"/>
    <property type="molecule type" value="Genomic_DNA"/>
</dbReference>